<keyword evidence="2" id="KW-0812">Transmembrane</keyword>
<gene>
    <name evidence="3" type="ORF">BO80DRAFT_429396</name>
</gene>
<reference evidence="3 4" key="1">
    <citation type="submission" date="2018-02" db="EMBL/GenBank/DDBJ databases">
        <title>The genomes of Aspergillus section Nigri reveals drivers in fungal speciation.</title>
        <authorList>
            <consortium name="DOE Joint Genome Institute"/>
            <person name="Vesth T.C."/>
            <person name="Nybo J."/>
            <person name="Theobald S."/>
            <person name="Brandl J."/>
            <person name="Frisvad J.C."/>
            <person name="Nielsen K.F."/>
            <person name="Lyhne E.K."/>
            <person name="Kogle M.E."/>
            <person name="Kuo A."/>
            <person name="Riley R."/>
            <person name="Clum A."/>
            <person name="Nolan M."/>
            <person name="Lipzen A."/>
            <person name="Salamov A."/>
            <person name="Henrissat B."/>
            <person name="Wiebenga A."/>
            <person name="De vries R.P."/>
            <person name="Grigoriev I.V."/>
            <person name="Mortensen U.H."/>
            <person name="Andersen M.R."/>
            <person name="Baker S.E."/>
        </authorList>
    </citation>
    <scope>NUCLEOTIDE SEQUENCE [LARGE SCALE GENOMIC DNA]</scope>
    <source>
        <strain evidence="3 4">CBS 121593</strain>
    </source>
</reference>
<feature type="compositionally biased region" description="Polar residues" evidence="1">
    <location>
        <begin position="1"/>
        <end position="23"/>
    </location>
</feature>
<evidence type="ECO:0000313" key="3">
    <source>
        <dbReference type="EMBL" id="RAK96015.1"/>
    </source>
</evidence>
<feature type="transmembrane region" description="Helical" evidence="2">
    <location>
        <begin position="126"/>
        <end position="144"/>
    </location>
</feature>
<name>A0A395GKJ4_9EURO</name>
<protein>
    <submittedName>
        <fullName evidence="3">Uncharacterized protein</fullName>
    </submittedName>
</protein>
<dbReference type="AlphaFoldDB" id="A0A395GKJ4"/>
<dbReference type="OrthoDB" id="4521923at2759"/>
<keyword evidence="2" id="KW-1133">Transmembrane helix</keyword>
<sequence>MMPSSETLISLDNLSHRSSSPRPSQEDNRQLLPSSASSTSSRRGSSDPNAHASNASLQPDASDNGDQSDSDTNAATESHDNSVDDDDAPLPAKEKRKWRWKHLVMDAGTDEPYQLHDDGATLTRMVFLRLLAIFIMIGSAWPHLRTLRRR</sequence>
<evidence type="ECO:0000313" key="4">
    <source>
        <dbReference type="Proteomes" id="UP000249402"/>
    </source>
</evidence>
<dbReference type="RefSeq" id="XP_025570343.1">
    <property type="nucleotide sequence ID" value="XM_025720456.1"/>
</dbReference>
<feature type="region of interest" description="Disordered" evidence="1">
    <location>
        <begin position="1"/>
        <end position="96"/>
    </location>
</feature>
<feature type="compositionally biased region" description="Low complexity" evidence="1">
    <location>
        <begin position="34"/>
        <end position="43"/>
    </location>
</feature>
<dbReference type="EMBL" id="KZ824481">
    <property type="protein sequence ID" value="RAK96015.1"/>
    <property type="molecule type" value="Genomic_DNA"/>
</dbReference>
<dbReference type="VEuPathDB" id="FungiDB:BO80DRAFT_429396"/>
<organism evidence="3 4">
    <name type="scientific">Aspergillus ibericus CBS 121593</name>
    <dbReference type="NCBI Taxonomy" id="1448316"/>
    <lineage>
        <taxon>Eukaryota</taxon>
        <taxon>Fungi</taxon>
        <taxon>Dikarya</taxon>
        <taxon>Ascomycota</taxon>
        <taxon>Pezizomycotina</taxon>
        <taxon>Eurotiomycetes</taxon>
        <taxon>Eurotiomycetidae</taxon>
        <taxon>Eurotiales</taxon>
        <taxon>Aspergillaceae</taxon>
        <taxon>Aspergillus</taxon>
        <taxon>Aspergillus subgen. Circumdati</taxon>
    </lineage>
</organism>
<keyword evidence="2" id="KW-0472">Membrane</keyword>
<keyword evidence="4" id="KW-1185">Reference proteome</keyword>
<proteinExistence type="predicted"/>
<feature type="compositionally biased region" description="Polar residues" evidence="1">
    <location>
        <begin position="47"/>
        <end position="76"/>
    </location>
</feature>
<evidence type="ECO:0000256" key="2">
    <source>
        <dbReference type="SAM" id="Phobius"/>
    </source>
</evidence>
<accession>A0A395GKJ4</accession>
<evidence type="ECO:0000256" key="1">
    <source>
        <dbReference type="SAM" id="MobiDB-lite"/>
    </source>
</evidence>
<dbReference type="Proteomes" id="UP000249402">
    <property type="component" value="Unassembled WGS sequence"/>
</dbReference>
<dbReference type="GeneID" id="37225321"/>